<proteinExistence type="inferred from homology"/>
<dbReference type="EMBL" id="LR031573">
    <property type="protein sequence ID" value="VDC86952.1"/>
    <property type="molecule type" value="Genomic_DNA"/>
</dbReference>
<evidence type="ECO:0000256" key="8">
    <source>
        <dbReference type="ARBA" id="ARBA00038357"/>
    </source>
</evidence>
<dbReference type="PANTHER" id="PTHR10281">
    <property type="entry name" value="MEMBRANE-ASSOCIATED PROGESTERONE RECEPTOR COMPONENT-RELATED"/>
    <property type="match status" value="1"/>
</dbReference>
<evidence type="ECO:0000256" key="4">
    <source>
        <dbReference type="ARBA" id="ARBA00022692"/>
    </source>
</evidence>
<dbReference type="FunFam" id="3.10.120.10:FF:000006">
    <property type="entry name" value="Membrane steroid-binding protein 1"/>
    <property type="match status" value="1"/>
</dbReference>
<sequence>MYQDQRARSLAEEEEPLIPLPFQVGEVTEEEPLIPQPVQVGEITEGELKQYDGSDPQKPLLLAIKHQIYDVTESRSFYGPGAPYALFAGIDASRAIAKMSFEEKDLTWDISGLGPFELEALQYWEYKFMRKYAKVGTVKVTGLDASNRDAHVARLERTVVEKNDKASAESDVKKD</sequence>
<dbReference type="SUPFAM" id="SSF55856">
    <property type="entry name" value="Cytochrome b5-like heme/steroid binding domain"/>
    <property type="match status" value="1"/>
</dbReference>
<keyword evidence="7" id="KW-0472">Membrane</keyword>
<keyword evidence="5" id="KW-1133">Transmembrane helix</keyword>
<dbReference type="InterPro" id="IPR036400">
    <property type="entry name" value="Cyt_B5-like_heme/steroid_sf"/>
</dbReference>
<dbReference type="InterPro" id="IPR050577">
    <property type="entry name" value="MAPR/NEUFC/NENF-like"/>
</dbReference>
<dbReference type="Pfam" id="PF00173">
    <property type="entry name" value="Cyt-b5"/>
    <property type="match status" value="1"/>
</dbReference>
<dbReference type="AlphaFoldDB" id="A0A3P6A3J3"/>
<keyword evidence="6" id="KW-0446">Lipid-binding</keyword>
<evidence type="ECO:0000256" key="2">
    <source>
        <dbReference type="ARBA" id="ARBA00022475"/>
    </source>
</evidence>
<name>A0A3P6A3J3_BRACM</name>
<reference evidence="11" key="1">
    <citation type="submission" date="2018-11" db="EMBL/GenBank/DDBJ databases">
        <authorList>
            <consortium name="Genoscope - CEA"/>
            <person name="William W."/>
        </authorList>
    </citation>
    <scope>NUCLEOTIDE SEQUENCE</scope>
</reference>
<accession>A0A3P6A3J3</accession>
<keyword evidence="2" id="KW-1003">Cell membrane</keyword>
<evidence type="ECO:0000313" key="10">
    <source>
        <dbReference type="EMBL" id="CAG7892534.1"/>
    </source>
</evidence>
<comment type="similarity">
    <text evidence="8">Belongs to the cytochrome b5 family. MAPR subfamily.</text>
</comment>
<comment type="subcellular location">
    <subcellularLocation>
        <location evidence="1">Cell membrane</location>
    </subcellularLocation>
</comment>
<dbReference type="Gene3D" id="3.10.120.10">
    <property type="entry name" value="Cytochrome b5-like heme/steroid binding domain"/>
    <property type="match status" value="1"/>
</dbReference>
<dbReference type="GO" id="GO:0005886">
    <property type="term" value="C:plasma membrane"/>
    <property type="evidence" value="ECO:0007669"/>
    <property type="project" value="UniProtKB-SubCell"/>
</dbReference>
<organism evidence="11">
    <name type="scientific">Brassica campestris</name>
    <name type="common">Field mustard</name>
    <dbReference type="NCBI Taxonomy" id="3711"/>
    <lineage>
        <taxon>Eukaryota</taxon>
        <taxon>Viridiplantae</taxon>
        <taxon>Streptophyta</taxon>
        <taxon>Embryophyta</taxon>
        <taxon>Tracheophyta</taxon>
        <taxon>Spermatophyta</taxon>
        <taxon>Magnoliopsida</taxon>
        <taxon>eudicotyledons</taxon>
        <taxon>Gunneridae</taxon>
        <taxon>Pentapetalae</taxon>
        <taxon>rosids</taxon>
        <taxon>malvids</taxon>
        <taxon>Brassicales</taxon>
        <taxon>Brassicaceae</taxon>
        <taxon>Brassiceae</taxon>
        <taxon>Brassica</taxon>
    </lineage>
</organism>
<dbReference type="SMART" id="SM01117">
    <property type="entry name" value="Cyt-b5"/>
    <property type="match status" value="1"/>
</dbReference>
<evidence type="ECO:0000259" key="9">
    <source>
        <dbReference type="SMART" id="SM01117"/>
    </source>
</evidence>
<evidence type="ECO:0000313" key="11">
    <source>
        <dbReference type="EMBL" id="VDC86952.1"/>
    </source>
</evidence>
<dbReference type="PANTHER" id="PTHR10281:SF74">
    <property type="entry name" value="MEMBRANE STEROID-BINDING PROTEIN 1"/>
    <property type="match status" value="1"/>
</dbReference>
<gene>
    <name evidence="11" type="ORF">BRAA02T06075Z</name>
    <name evidence="10" type="ORF">BRAPAZ1V2_A02P14860.2</name>
</gene>
<evidence type="ECO:0000256" key="6">
    <source>
        <dbReference type="ARBA" id="ARBA00023121"/>
    </source>
</evidence>
<protein>
    <recommendedName>
        <fullName evidence="9">Cytochrome b5 heme-binding domain-containing protein</fullName>
    </recommendedName>
</protein>
<evidence type="ECO:0000256" key="1">
    <source>
        <dbReference type="ARBA" id="ARBA00004236"/>
    </source>
</evidence>
<dbReference type="EMBL" id="LS974618">
    <property type="protein sequence ID" value="CAG7892534.1"/>
    <property type="molecule type" value="Genomic_DNA"/>
</dbReference>
<feature type="domain" description="Cytochrome b5 heme-binding" evidence="9">
    <location>
        <begin position="43"/>
        <end position="139"/>
    </location>
</feature>
<evidence type="ECO:0000256" key="3">
    <source>
        <dbReference type="ARBA" id="ARBA00022665"/>
    </source>
</evidence>
<evidence type="ECO:0000256" key="7">
    <source>
        <dbReference type="ARBA" id="ARBA00023136"/>
    </source>
</evidence>
<dbReference type="Gramene" id="A02p14860.2_BraZ1">
    <property type="protein sequence ID" value="A02p14860.2_BraZ1.CDS"/>
    <property type="gene ID" value="A02g14860.2_BraZ1"/>
</dbReference>
<dbReference type="GO" id="GO:0005496">
    <property type="term" value="F:steroid binding"/>
    <property type="evidence" value="ECO:0007669"/>
    <property type="project" value="UniProtKB-KW"/>
</dbReference>
<dbReference type="Proteomes" id="UP000694005">
    <property type="component" value="Chromosome A02"/>
</dbReference>
<keyword evidence="4" id="KW-0812">Transmembrane</keyword>
<dbReference type="InterPro" id="IPR001199">
    <property type="entry name" value="Cyt_B5-like_heme/steroid-bd"/>
</dbReference>
<keyword evidence="3" id="KW-0754">Steroid-binding</keyword>
<evidence type="ECO:0000256" key="5">
    <source>
        <dbReference type="ARBA" id="ARBA00022989"/>
    </source>
</evidence>